<evidence type="ECO:0000259" key="2">
    <source>
        <dbReference type="Pfam" id="PF20231"/>
    </source>
</evidence>
<dbReference type="Proteomes" id="UP000297245">
    <property type="component" value="Unassembled WGS sequence"/>
</dbReference>
<evidence type="ECO:0000313" key="3">
    <source>
        <dbReference type="EMBL" id="THU80334.1"/>
    </source>
</evidence>
<dbReference type="OrthoDB" id="2993174at2759"/>
<reference evidence="3 4" key="1">
    <citation type="journal article" date="2019" name="Nat. Ecol. Evol.">
        <title>Megaphylogeny resolves global patterns of mushroom evolution.</title>
        <authorList>
            <person name="Varga T."/>
            <person name="Krizsan K."/>
            <person name="Foldi C."/>
            <person name="Dima B."/>
            <person name="Sanchez-Garcia M."/>
            <person name="Sanchez-Ramirez S."/>
            <person name="Szollosi G.J."/>
            <person name="Szarkandi J.G."/>
            <person name="Papp V."/>
            <person name="Albert L."/>
            <person name="Andreopoulos W."/>
            <person name="Angelini C."/>
            <person name="Antonin V."/>
            <person name="Barry K.W."/>
            <person name="Bougher N.L."/>
            <person name="Buchanan P."/>
            <person name="Buyck B."/>
            <person name="Bense V."/>
            <person name="Catcheside P."/>
            <person name="Chovatia M."/>
            <person name="Cooper J."/>
            <person name="Damon W."/>
            <person name="Desjardin D."/>
            <person name="Finy P."/>
            <person name="Geml J."/>
            <person name="Haridas S."/>
            <person name="Hughes K."/>
            <person name="Justo A."/>
            <person name="Karasinski D."/>
            <person name="Kautmanova I."/>
            <person name="Kiss B."/>
            <person name="Kocsube S."/>
            <person name="Kotiranta H."/>
            <person name="LaButti K.M."/>
            <person name="Lechner B.E."/>
            <person name="Liimatainen K."/>
            <person name="Lipzen A."/>
            <person name="Lukacs Z."/>
            <person name="Mihaltcheva S."/>
            <person name="Morgado L.N."/>
            <person name="Niskanen T."/>
            <person name="Noordeloos M.E."/>
            <person name="Ohm R.A."/>
            <person name="Ortiz-Santana B."/>
            <person name="Ovrebo C."/>
            <person name="Racz N."/>
            <person name="Riley R."/>
            <person name="Savchenko A."/>
            <person name="Shiryaev A."/>
            <person name="Soop K."/>
            <person name="Spirin V."/>
            <person name="Szebenyi C."/>
            <person name="Tomsovsky M."/>
            <person name="Tulloss R.E."/>
            <person name="Uehling J."/>
            <person name="Grigoriev I.V."/>
            <person name="Vagvolgyi C."/>
            <person name="Papp T."/>
            <person name="Martin F.M."/>
            <person name="Miettinen O."/>
            <person name="Hibbett D.S."/>
            <person name="Nagy L.G."/>
        </authorList>
    </citation>
    <scope>NUCLEOTIDE SEQUENCE [LARGE SCALE GENOMIC DNA]</scope>
    <source>
        <strain evidence="3 4">CBS 962.96</strain>
    </source>
</reference>
<dbReference type="InterPro" id="IPR046496">
    <property type="entry name" value="DUF6589"/>
</dbReference>
<feature type="non-terminal residue" evidence="3">
    <location>
        <position position="1"/>
    </location>
</feature>
<proteinExistence type="predicted"/>
<feature type="compositionally biased region" description="Basic and acidic residues" evidence="1">
    <location>
        <begin position="889"/>
        <end position="904"/>
    </location>
</feature>
<dbReference type="AlphaFoldDB" id="A0A4S8KWI0"/>
<feature type="domain" description="DUF6589" evidence="2">
    <location>
        <begin position="319"/>
        <end position="768"/>
    </location>
</feature>
<protein>
    <recommendedName>
        <fullName evidence="2">DUF6589 domain-containing protein</fullName>
    </recommendedName>
</protein>
<accession>A0A4S8KWI0</accession>
<evidence type="ECO:0000313" key="4">
    <source>
        <dbReference type="Proteomes" id="UP000297245"/>
    </source>
</evidence>
<keyword evidence="4" id="KW-1185">Reference proteome</keyword>
<dbReference type="Pfam" id="PF20231">
    <property type="entry name" value="DUF6589"/>
    <property type="match status" value="1"/>
</dbReference>
<gene>
    <name evidence="3" type="ORF">K435DRAFT_695893</name>
</gene>
<organism evidence="3 4">
    <name type="scientific">Dendrothele bispora (strain CBS 962.96)</name>
    <dbReference type="NCBI Taxonomy" id="1314807"/>
    <lineage>
        <taxon>Eukaryota</taxon>
        <taxon>Fungi</taxon>
        <taxon>Dikarya</taxon>
        <taxon>Basidiomycota</taxon>
        <taxon>Agaricomycotina</taxon>
        <taxon>Agaricomycetes</taxon>
        <taxon>Agaricomycetidae</taxon>
        <taxon>Agaricales</taxon>
        <taxon>Agaricales incertae sedis</taxon>
        <taxon>Dendrothele</taxon>
    </lineage>
</organism>
<feature type="region of interest" description="Disordered" evidence="1">
    <location>
        <begin position="859"/>
        <end position="950"/>
    </location>
</feature>
<feature type="compositionally biased region" description="Polar residues" evidence="1">
    <location>
        <begin position="859"/>
        <end position="868"/>
    </location>
</feature>
<feature type="compositionally biased region" description="Acidic residues" evidence="1">
    <location>
        <begin position="905"/>
        <end position="921"/>
    </location>
</feature>
<dbReference type="EMBL" id="ML179915">
    <property type="protein sequence ID" value="THU80334.1"/>
    <property type="molecule type" value="Genomic_DNA"/>
</dbReference>
<name>A0A4S8KWI0_DENBC</name>
<feature type="compositionally biased region" description="Low complexity" evidence="1">
    <location>
        <begin position="869"/>
        <end position="888"/>
    </location>
</feature>
<evidence type="ECO:0000256" key="1">
    <source>
        <dbReference type="SAM" id="MobiDB-lite"/>
    </source>
</evidence>
<sequence>FGSLGNFLRLLFWHPRVTRDEDPRSGFHKQSICNFLQGKSSVKPVHIVRKIYSHPNSYPSWQSKNANEEAAKAFSLDLDPGNIKYARPSLSAWAAQTCAARAHRELNHLTKNDPNHPEDTPARISIDSVTWDDINSITPARTIATFKRRAPYVEGLFRYLAEPRKGRKPIPRVYRPTDIRIVASIAVLIVGHNRFANGYLSLPLGIELFSTQTHSDIKRILTRMGLSISDKTTRQALQTMTERARQKMQSETVEQVNEGEVGRCYVLDNVQRNYAVHEGGLLVKPIMKVGCAATAVELEDCQKGAWDLSDYISHVAQNSRSKMTIGTLWNSIDWKNYYDIQALYVVKTLVEYIPSLKFHSNSISEQFRTHPIAIHRIPDDRRTKIQPLGTNSEREVEIHGMKRCIEDFDGQIGFTGAGADDRLLEWVSGDGASFAAIINLQKYLAPTSLGNRETLRNKIVTPEIWHTKDKALKAIAEKHFSPPTSADPSSLSKLYTLAGLKRPSNLKHCDHYPTLRGLELIWTAQILDCWCITLGVEELQTHFENLDTISLPSLETLISQASNIVSRYISICGYNCVLSSSTHSGVKVKELKVDCGTPWTSNAISNSPSEQSNQNNKHFDGDHSLANSILFKMQFGSLQSLKYAIRDGDVGQVIQQLRIWIFMFAGSAHQQYTSYLLELHCLLEYDSSPQLRKAIMDNLLIKFGLGCQEKDITQEHHNGRLEMMVDKSGGDFNGSFYRQVIAPNVDNFIKCTKNWETAFDMKTRSRSHTSPNNHPELRALQVEIKSSELHLFRPGRLYPEHIATDLLTNGYNRLGSEGKLKTFITKSSSRAKFIAAIEKEKKQLGNLYPVQDIQMHVNSTSLPTPESHNNTYNFDSDSDSTSSNTSDSSIEKPDSESERSRSEHEEEGFEGSEEGGDEDLIGSDQATSKDERDSSGEEDYSEAEQNFQSD</sequence>